<feature type="compositionally biased region" description="Pro residues" evidence="1">
    <location>
        <begin position="307"/>
        <end position="330"/>
    </location>
</feature>
<feature type="region of interest" description="Disordered" evidence="1">
    <location>
        <begin position="1044"/>
        <end position="1104"/>
    </location>
</feature>
<accession>A0ABQ7FYP6</accession>
<reference evidence="2" key="1">
    <citation type="submission" date="2017-08" db="EMBL/GenBank/DDBJ databases">
        <authorList>
            <person name="Polle J.E."/>
            <person name="Barry K."/>
            <person name="Cushman J."/>
            <person name="Schmutz J."/>
            <person name="Tran D."/>
            <person name="Hathwaick L.T."/>
            <person name="Yim W.C."/>
            <person name="Jenkins J."/>
            <person name="Mckie-Krisberg Z.M."/>
            <person name="Prochnik S."/>
            <person name="Lindquist E."/>
            <person name="Dockter R.B."/>
            <person name="Adam C."/>
            <person name="Molina H."/>
            <person name="Bunkerborg J."/>
            <person name="Jin E."/>
            <person name="Buchheim M."/>
            <person name="Magnuson J."/>
        </authorList>
    </citation>
    <scope>NUCLEOTIDE SEQUENCE</scope>
    <source>
        <strain evidence="2">CCAP 19/18</strain>
    </source>
</reference>
<feature type="compositionally biased region" description="Low complexity" evidence="1">
    <location>
        <begin position="976"/>
        <end position="989"/>
    </location>
</feature>
<feature type="compositionally biased region" description="Low complexity" evidence="1">
    <location>
        <begin position="549"/>
        <end position="567"/>
    </location>
</feature>
<evidence type="ECO:0000313" key="2">
    <source>
        <dbReference type="EMBL" id="KAF5827484.1"/>
    </source>
</evidence>
<evidence type="ECO:0000256" key="1">
    <source>
        <dbReference type="SAM" id="MobiDB-lite"/>
    </source>
</evidence>
<feature type="compositionally biased region" description="Polar residues" evidence="1">
    <location>
        <begin position="575"/>
        <end position="585"/>
    </location>
</feature>
<feature type="compositionally biased region" description="Low complexity" evidence="1">
    <location>
        <begin position="857"/>
        <end position="885"/>
    </location>
</feature>
<feature type="compositionally biased region" description="Low complexity" evidence="1">
    <location>
        <begin position="740"/>
        <end position="754"/>
    </location>
</feature>
<name>A0ABQ7FYP6_DUNSA</name>
<feature type="compositionally biased region" description="Polar residues" evidence="1">
    <location>
        <begin position="699"/>
        <end position="717"/>
    </location>
</feature>
<feature type="compositionally biased region" description="Polar residues" evidence="1">
    <location>
        <begin position="1060"/>
        <end position="1073"/>
    </location>
</feature>
<keyword evidence="3" id="KW-1185">Reference proteome</keyword>
<evidence type="ECO:0000313" key="3">
    <source>
        <dbReference type="Proteomes" id="UP000815325"/>
    </source>
</evidence>
<feature type="region of interest" description="Disordered" evidence="1">
    <location>
        <begin position="1124"/>
        <end position="1146"/>
    </location>
</feature>
<gene>
    <name evidence="2" type="ORF">DUNSADRAFT_567</name>
</gene>
<feature type="compositionally biased region" description="Basic and acidic residues" evidence="1">
    <location>
        <begin position="118"/>
        <end position="137"/>
    </location>
</feature>
<dbReference type="EMBL" id="MU070493">
    <property type="protein sequence ID" value="KAF5827484.1"/>
    <property type="molecule type" value="Genomic_DNA"/>
</dbReference>
<feature type="compositionally biased region" description="Low complexity" evidence="1">
    <location>
        <begin position="770"/>
        <end position="786"/>
    </location>
</feature>
<feature type="compositionally biased region" description="Pro residues" evidence="1">
    <location>
        <begin position="369"/>
        <end position="381"/>
    </location>
</feature>
<feature type="region of interest" description="Disordered" evidence="1">
    <location>
        <begin position="116"/>
        <end position="989"/>
    </location>
</feature>
<feature type="compositionally biased region" description="Polar residues" evidence="1">
    <location>
        <begin position="449"/>
        <end position="465"/>
    </location>
</feature>
<protein>
    <submittedName>
        <fullName evidence="2">Uncharacterized protein</fullName>
    </submittedName>
</protein>
<sequence>MTRDSHRPEWRARSAIDRALQTVGFSSTKAKAKVSSALEERLHEPVSQPTPRLSVEVSSSQVDEAVLDTIDDVEASLKELRALNMAAKSVAVPPLKCGNAADNMKHAFILSPKLTSTSHEEQVQRAKSESAAREQWHQQRRRQQEQQQQAAASDALGGTRQKLRRGSQEHPGSHSPGASVHGGSSSSLASVEFQRLSETDARGGTLEQQRARGQAPGGTSSSRSSLEQREGAAGAARRNSSTSGQHIGAAARRGSTEEQPGRAAARRGSLQHREGARASRRNSSMESLGGPMSRKSCPLSRFEATSPAPPPDHAPPAPCDASNPAPPPPAKDCMKGGALANQHHEAPPPLAPPHRRRSSLPEYLVQGTPPAPPPDHAPPAPCDASNTAPLPTAKGCWKGFARAQKHQQQLPPYVPPLRRRSSLPEYLMQGASPVDEGQHPFMLSPPEPSSSATSNCTLPQSSSGPLTFARGDGRPLPGRFSQLQLRTDLSSPPPSLSPSSPMTAPNTLASSSPSSSGPLSGTFASRSWHASVTLDPMGGSSQHQHIPHSKSSGLLSSLQAASSATKSEQALQALKPSTPTSQSGPLQPLPPTSAAEAQYALLTTNPQHSLRRPEQQLGSAACASAAAGDEGLRSAQDASAASAPPPVKGRFMFATQSSINRAEGTLAKSESAKRRSSRTGHRLSHSTSSGRRRVKRNPSSRSLITQGSGTGKRASSNGRHKGVRSRSSFTRKGVPSKTASQRSLMSSASRNSSMRSKDSGRSRTSSVNGSHSGSDTPSVSSVVSSVAPAPGDTPSQDSVPAEPSVALPGMVGDASAENSNKGAPLQPSMPGFAAAPAQHAHFAGFPATKRTTSLEHASSASSSTSASLPPAAAAPRACVAHAEAPVAGGSSAEGADCSKSASKSVPRKRAPTKQPSNVRFNLPAVAPPRSPHPPEEPAPSSHSGRPIAIPEAPKSKSSPTTAASSPKDPALPAPGTSAPSRASSAKPSIPAITALAKDALAEVPSTLGKISKQTGNLRQYLAGNRLDVSRLDLDTYLKKLDNENKTRSRSVGRFAGNKKQGGSKSSNEHTLLQQRGACAGEGDPSDDNGVSGPASEQAAGSRIASMFAQLGQEEQELQELHKRMRTAANRSRAHGVGTDQRSLWRG</sequence>
<proteinExistence type="predicted"/>
<feature type="compositionally biased region" description="Low complexity" evidence="1">
    <location>
        <begin position="830"/>
        <end position="847"/>
    </location>
</feature>
<feature type="compositionally biased region" description="Low complexity" evidence="1">
    <location>
        <begin position="955"/>
        <end position="967"/>
    </location>
</feature>
<feature type="compositionally biased region" description="Low complexity" evidence="1">
    <location>
        <begin position="173"/>
        <end position="191"/>
    </location>
</feature>
<feature type="compositionally biased region" description="Low complexity" evidence="1">
    <location>
        <begin position="510"/>
        <end position="521"/>
    </location>
</feature>
<feature type="compositionally biased region" description="Basic residues" evidence="1">
    <location>
        <begin position="674"/>
        <end position="698"/>
    </location>
</feature>
<comment type="caution">
    <text evidence="2">The sequence shown here is derived from an EMBL/GenBank/DDBJ whole genome shotgun (WGS) entry which is preliminary data.</text>
</comment>
<dbReference type="Proteomes" id="UP000815325">
    <property type="component" value="Unassembled WGS sequence"/>
</dbReference>
<organism evidence="2 3">
    <name type="scientific">Dunaliella salina</name>
    <name type="common">Green alga</name>
    <name type="synonym">Protococcus salinus</name>
    <dbReference type="NCBI Taxonomy" id="3046"/>
    <lineage>
        <taxon>Eukaryota</taxon>
        <taxon>Viridiplantae</taxon>
        <taxon>Chlorophyta</taxon>
        <taxon>core chlorophytes</taxon>
        <taxon>Chlorophyceae</taxon>
        <taxon>CS clade</taxon>
        <taxon>Chlamydomonadales</taxon>
        <taxon>Dunaliellaceae</taxon>
        <taxon>Dunaliella</taxon>
    </lineage>
</organism>